<evidence type="ECO:0000256" key="1">
    <source>
        <dbReference type="SAM" id="MobiDB-lite"/>
    </source>
</evidence>
<dbReference type="EMBL" id="JAPWDO010000004">
    <property type="protein sequence ID" value="KAJ5472309.1"/>
    <property type="molecule type" value="Genomic_DNA"/>
</dbReference>
<reference evidence="2" key="2">
    <citation type="journal article" date="2023" name="IMA Fungus">
        <title>Comparative genomic study of the Penicillium genus elucidates a diverse pangenome and 15 lateral gene transfer events.</title>
        <authorList>
            <person name="Petersen C."/>
            <person name="Sorensen T."/>
            <person name="Nielsen M.R."/>
            <person name="Sondergaard T.E."/>
            <person name="Sorensen J.L."/>
            <person name="Fitzpatrick D.A."/>
            <person name="Frisvad J.C."/>
            <person name="Nielsen K.L."/>
        </authorList>
    </citation>
    <scope>NUCLEOTIDE SEQUENCE</scope>
    <source>
        <strain evidence="2">IBT 17660</strain>
    </source>
</reference>
<gene>
    <name evidence="2" type="ORF">N7530_006310</name>
</gene>
<feature type="compositionally biased region" description="Polar residues" evidence="1">
    <location>
        <begin position="59"/>
        <end position="73"/>
    </location>
</feature>
<evidence type="ECO:0000313" key="2">
    <source>
        <dbReference type="EMBL" id="KAJ5472309.1"/>
    </source>
</evidence>
<sequence length="79" mass="8557">MEGPQGGKKADHPDHPCGPNGLMHRDSPMSAEQASQKTQLCVGLKWVLPKGPTDEASPKRNTPGNALPKSQQLGRFERK</sequence>
<dbReference type="AlphaFoldDB" id="A0A9W9WRH9"/>
<comment type="caution">
    <text evidence="2">The sequence shown here is derived from an EMBL/GenBank/DDBJ whole genome shotgun (WGS) entry which is preliminary data.</text>
</comment>
<feature type="compositionally biased region" description="Polar residues" evidence="1">
    <location>
        <begin position="30"/>
        <end position="39"/>
    </location>
</feature>
<proteinExistence type="predicted"/>
<accession>A0A9W9WRH9</accession>
<evidence type="ECO:0000313" key="3">
    <source>
        <dbReference type="Proteomes" id="UP001147760"/>
    </source>
</evidence>
<dbReference type="Proteomes" id="UP001147760">
    <property type="component" value="Unassembled WGS sequence"/>
</dbReference>
<protein>
    <submittedName>
        <fullName evidence="2">Uncharacterized protein</fullName>
    </submittedName>
</protein>
<feature type="region of interest" description="Disordered" evidence="1">
    <location>
        <begin position="1"/>
        <end position="79"/>
    </location>
</feature>
<name>A0A9W9WRH9_9EURO</name>
<keyword evidence="3" id="KW-1185">Reference proteome</keyword>
<reference evidence="2" key="1">
    <citation type="submission" date="2022-12" db="EMBL/GenBank/DDBJ databases">
        <authorList>
            <person name="Petersen C."/>
        </authorList>
    </citation>
    <scope>NUCLEOTIDE SEQUENCE</scope>
    <source>
        <strain evidence="2">IBT 17660</strain>
    </source>
</reference>
<organism evidence="2 3">
    <name type="scientific">Penicillium desertorum</name>
    <dbReference type="NCBI Taxonomy" id="1303715"/>
    <lineage>
        <taxon>Eukaryota</taxon>
        <taxon>Fungi</taxon>
        <taxon>Dikarya</taxon>
        <taxon>Ascomycota</taxon>
        <taxon>Pezizomycotina</taxon>
        <taxon>Eurotiomycetes</taxon>
        <taxon>Eurotiomycetidae</taxon>
        <taxon>Eurotiales</taxon>
        <taxon>Aspergillaceae</taxon>
        <taxon>Penicillium</taxon>
    </lineage>
</organism>